<dbReference type="Proteomes" id="UP000694240">
    <property type="component" value="Chromosome 8"/>
</dbReference>
<evidence type="ECO:0000313" key="2">
    <source>
        <dbReference type="Proteomes" id="UP000694240"/>
    </source>
</evidence>
<accession>A0A8T2B0L4</accession>
<proteinExistence type="predicted"/>
<dbReference type="AlphaFoldDB" id="A0A8T2B0L4"/>
<dbReference type="EMBL" id="JAEFBK010000008">
    <property type="protein sequence ID" value="KAG7578557.1"/>
    <property type="molecule type" value="Genomic_DNA"/>
</dbReference>
<evidence type="ECO:0000313" key="1">
    <source>
        <dbReference type="EMBL" id="KAG7578557.1"/>
    </source>
</evidence>
<sequence>MAASFSSTAPTKPVLQFRANYSKSLLSLPDSCLRIYNRFGEMRLCMLNCVFVKDRKASARCWRQSLRWPRCQTVSTEEAGSTH</sequence>
<keyword evidence="2" id="KW-1185">Reference proteome</keyword>
<name>A0A8T2B0L4_9BRAS</name>
<organism evidence="1 2">
    <name type="scientific">Arabidopsis thaliana x Arabidopsis arenosa</name>
    <dbReference type="NCBI Taxonomy" id="1240361"/>
    <lineage>
        <taxon>Eukaryota</taxon>
        <taxon>Viridiplantae</taxon>
        <taxon>Streptophyta</taxon>
        <taxon>Embryophyta</taxon>
        <taxon>Tracheophyta</taxon>
        <taxon>Spermatophyta</taxon>
        <taxon>Magnoliopsida</taxon>
        <taxon>eudicotyledons</taxon>
        <taxon>Gunneridae</taxon>
        <taxon>Pentapetalae</taxon>
        <taxon>rosids</taxon>
        <taxon>malvids</taxon>
        <taxon>Brassicales</taxon>
        <taxon>Brassicaceae</taxon>
        <taxon>Camelineae</taxon>
        <taxon>Arabidopsis</taxon>
    </lineage>
</organism>
<reference evidence="1 2" key="1">
    <citation type="submission" date="2020-12" db="EMBL/GenBank/DDBJ databases">
        <title>Concerted genomic and epigenomic changes stabilize Arabidopsis allopolyploids.</title>
        <authorList>
            <person name="Chen Z."/>
        </authorList>
    </citation>
    <scope>NUCLEOTIDE SEQUENCE [LARGE SCALE GENOMIC DNA]</scope>
    <source>
        <strain evidence="1">Allo738</strain>
        <tissue evidence="1">Leaf</tissue>
    </source>
</reference>
<protein>
    <submittedName>
        <fullName evidence="1">Uncharacterized protein</fullName>
    </submittedName>
</protein>
<comment type="caution">
    <text evidence="1">The sequence shown here is derived from an EMBL/GenBank/DDBJ whole genome shotgun (WGS) entry which is preliminary data.</text>
</comment>
<gene>
    <name evidence="1" type="ORF">ISN45_Aa03g027390</name>
</gene>